<keyword evidence="1" id="KW-1133">Transmembrane helix</keyword>
<evidence type="ECO:0000313" key="4">
    <source>
        <dbReference type="Proteomes" id="UP000239920"/>
    </source>
</evidence>
<name>A0A2J6NLL0_9LACO</name>
<dbReference type="Gene3D" id="1.20.144.10">
    <property type="entry name" value="Phosphatidic acid phosphatase type 2/haloperoxidase"/>
    <property type="match status" value="1"/>
</dbReference>
<sequence>MARDYAAFYRRLSAPFRHHPRWTAALCLANRGIEVIMYGAYLIMGASLAWWGLTTGWPGAWSRLLRLVLIPGSGFVLLSFVRQHLNAPRPYEQWPIDPLIAREKTGDSFPSRHVFSATVIAVAALWINWYWGLVLLALAALLAVIRVIGGVHYPRDVMVGALCGLVIGSLLFW</sequence>
<dbReference type="Pfam" id="PF01569">
    <property type="entry name" value="PAP2"/>
    <property type="match status" value="1"/>
</dbReference>
<dbReference type="SMART" id="SM00014">
    <property type="entry name" value="acidPPc"/>
    <property type="match status" value="1"/>
</dbReference>
<feature type="transmembrane region" description="Helical" evidence="1">
    <location>
        <begin position="114"/>
        <end position="145"/>
    </location>
</feature>
<reference evidence="3 4" key="1">
    <citation type="submission" date="2017-09" db="EMBL/GenBank/DDBJ databases">
        <title>Bacterial strain isolated from the female urinary microbiota.</title>
        <authorList>
            <person name="Thomas-White K."/>
            <person name="Kumar N."/>
            <person name="Forster S."/>
            <person name="Putonti C."/>
            <person name="Lawley T."/>
            <person name="Wolfe A.J."/>
        </authorList>
    </citation>
    <scope>NUCLEOTIDE SEQUENCE [LARGE SCALE GENOMIC DNA]</scope>
    <source>
        <strain evidence="3 4">UMB0683</strain>
    </source>
</reference>
<feature type="transmembrane region" description="Helical" evidence="1">
    <location>
        <begin position="65"/>
        <end position="85"/>
    </location>
</feature>
<dbReference type="AlphaFoldDB" id="A0A2J6NLL0"/>
<gene>
    <name evidence="3" type="ORF">CK797_06505</name>
</gene>
<organism evidence="3 4">
    <name type="scientific">Limosilactobacillus pontis</name>
    <dbReference type="NCBI Taxonomy" id="35787"/>
    <lineage>
        <taxon>Bacteria</taxon>
        <taxon>Bacillati</taxon>
        <taxon>Bacillota</taxon>
        <taxon>Bacilli</taxon>
        <taxon>Lactobacillales</taxon>
        <taxon>Lactobacillaceae</taxon>
        <taxon>Limosilactobacillus</taxon>
    </lineage>
</organism>
<comment type="caution">
    <text evidence="3">The sequence shown here is derived from an EMBL/GenBank/DDBJ whole genome shotgun (WGS) entry which is preliminary data.</text>
</comment>
<dbReference type="EMBL" id="PNFV01000007">
    <property type="protein sequence ID" value="PMB82222.1"/>
    <property type="molecule type" value="Genomic_DNA"/>
</dbReference>
<dbReference type="RefSeq" id="WP_104688949.1">
    <property type="nucleotide sequence ID" value="NZ_JBKTHY010000007.1"/>
</dbReference>
<evidence type="ECO:0000259" key="2">
    <source>
        <dbReference type="SMART" id="SM00014"/>
    </source>
</evidence>
<protein>
    <submittedName>
        <fullName evidence="3">Phosphatase PAP2 family protein</fullName>
    </submittedName>
</protein>
<dbReference type="PANTHER" id="PTHR14969">
    <property type="entry name" value="SPHINGOSINE-1-PHOSPHATE PHOSPHOHYDROLASE"/>
    <property type="match status" value="1"/>
</dbReference>
<dbReference type="CDD" id="cd01610">
    <property type="entry name" value="PAP2_like"/>
    <property type="match status" value="1"/>
</dbReference>
<evidence type="ECO:0000313" key="3">
    <source>
        <dbReference type="EMBL" id="PMB82222.1"/>
    </source>
</evidence>
<dbReference type="InterPro" id="IPR036938">
    <property type="entry name" value="PAP2/HPO_sf"/>
</dbReference>
<evidence type="ECO:0000256" key="1">
    <source>
        <dbReference type="SAM" id="Phobius"/>
    </source>
</evidence>
<proteinExistence type="predicted"/>
<accession>A0A2J6NLL0</accession>
<dbReference type="SUPFAM" id="SSF48317">
    <property type="entry name" value="Acid phosphatase/Vanadium-dependent haloperoxidase"/>
    <property type="match status" value="1"/>
</dbReference>
<feature type="transmembrane region" description="Helical" evidence="1">
    <location>
        <begin position="35"/>
        <end position="53"/>
    </location>
</feature>
<dbReference type="OrthoDB" id="9789113at2"/>
<dbReference type="Proteomes" id="UP000239920">
    <property type="component" value="Unassembled WGS sequence"/>
</dbReference>
<keyword evidence="1" id="KW-0812">Transmembrane</keyword>
<keyword evidence="1" id="KW-0472">Membrane</keyword>
<dbReference type="InterPro" id="IPR000326">
    <property type="entry name" value="PAP2/HPO"/>
</dbReference>
<dbReference type="PANTHER" id="PTHR14969:SF13">
    <property type="entry name" value="AT30094P"/>
    <property type="match status" value="1"/>
</dbReference>
<feature type="domain" description="Phosphatidic acid phosphatase type 2/haloperoxidase" evidence="2">
    <location>
        <begin position="64"/>
        <end position="172"/>
    </location>
</feature>